<name>A0AC35GIA4_9BILA</name>
<reference evidence="2" key="1">
    <citation type="submission" date="2022-11" db="UniProtKB">
        <authorList>
            <consortium name="WormBaseParasite"/>
        </authorList>
    </citation>
    <scope>IDENTIFICATION</scope>
</reference>
<organism evidence="1 2">
    <name type="scientific">Panagrolaimus sp. PS1159</name>
    <dbReference type="NCBI Taxonomy" id="55785"/>
    <lineage>
        <taxon>Eukaryota</taxon>
        <taxon>Metazoa</taxon>
        <taxon>Ecdysozoa</taxon>
        <taxon>Nematoda</taxon>
        <taxon>Chromadorea</taxon>
        <taxon>Rhabditida</taxon>
        <taxon>Tylenchina</taxon>
        <taxon>Panagrolaimomorpha</taxon>
        <taxon>Panagrolaimoidea</taxon>
        <taxon>Panagrolaimidae</taxon>
        <taxon>Panagrolaimus</taxon>
    </lineage>
</organism>
<dbReference type="Proteomes" id="UP000887580">
    <property type="component" value="Unplaced"/>
</dbReference>
<evidence type="ECO:0000313" key="2">
    <source>
        <dbReference type="WBParaSite" id="PS1159_v2.g5345.t2"/>
    </source>
</evidence>
<dbReference type="WBParaSite" id="PS1159_v2.g5345.t2">
    <property type="protein sequence ID" value="PS1159_v2.g5345.t2"/>
    <property type="gene ID" value="PS1159_v2.g5345"/>
</dbReference>
<sequence>PSFDSTIGFSRAAGGLTVALRRIEDEQLLRGYNITFVFAFDQCNEALAAGGAISLIKEKGADVIIGPACSNSATVAALIAAFYNFPIFAWGTVLDSDLMDTDRFPTLASTSMSTYSLVQALGEVFNLYEWNEFAFFYAVRLNSIIPRCGYLQTDMDSYVSSMDNMTMVYKRSTVNDSYDSLRTILRRMKKTTRILVTCFEDNSDRRNFMLAALDEGLITNEYVFIFLQVKQDGFDNSDRRNFMLAALDEGLITNEYVFIFLQVKQDGFGYPTPFWVDTVAPIDGRDDDVKKACEKLLILDLQEVNTTYLNFNDEVLAAMYDWPILCREVGDCPDPGVNASKQAAYLADSFYMYAKSINRTLRQNSSNPDVIHDGKLIVANSRGTFMGYSGEVTISVNGTRAPIFYLFGLDSVTSKQKVFLIIQNENNETSV</sequence>
<accession>A0AC35GIA4</accession>
<proteinExistence type="predicted"/>
<protein>
    <submittedName>
        <fullName evidence="2">Receptor ligand binding region domain-containing protein</fullName>
    </submittedName>
</protein>
<evidence type="ECO:0000313" key="1">
    <source>
        <dbReference type="Proteomes" id="UP000887580"/>
    </source>
</evidence>